<evidence type="ECO:0000313" key="4">
    <source>
        <dbReference type="EMBL" id="OQZ89847.1"/>
    </source>
</evidence>
<dbReference type="GO" id="GO:0004497">
    <property type="term" value="F:monooxygenase activity"/>
    <property type="evidence" value="ECO:0007669"/>
    <property type="project" value="UniProtKB-KW"/>
</dbReference>
<keyword evidence="3" id="KW-0503">Monooxygenase</keyword>
<reference evidence="3" key="3">
    <citation type="journal article" date="2022" name="BMC Genomics">
        <title>Comparative genome analysis of mycobacteria focusing on tRNA and non-coding RNA.</title>
        <authorList>
            <person name="Behra P.R.K."/>
            <person name="Pettersson B.M.F."/>
            <person name="Ramesh M."/>
            <person name="Das S."/>
            <person name="Dasgupta S."/>
            <person name="Kirsebom L.A."/>
        </authorList>
    </citation>
    <scope>NUCLEOTIDE SEQUENCE</scope>
    <source>
        <strain evidence="3">CCUG 55640</strain>
    </source>
</reference>
<sequence length="476" mass="52109">MPERAETAVVLGASISGLLAARVLADFYGTVTVVERDALPDRPMTRRGVPQGGLPHIAQPRATQIMGELFPGLLDELLAGGGRVWNDGDLSRLWMSYGGHSLLRSGTIPDPDSIVAYYVTRPFLEWSLHRRVQSMPNVAIVGGHEAVRLTSTPNRDRVTGVVMAQRESGAEKTVAADLVVDATGRGSRAPVFLDELGYCRPREDQLMVHVAYAGLLVHIPPGKLRENFAFAAAEPSRLVGFGMVAGENDTYMLAVQPMAGQQPPRDRASLLACLADIAPPHVLSAARSAEPLADISQYRFASNRWRRYDKLPRTPDGLIVVGDAICSFNPVYGQGMSVAAIEAVVLRDCLLQGDRNLPRRFFRASAKEIRVPWQVAVSSDLSLPHIPGKRPLFVRITNAYLDSLLAAAETDPAVVQQFLRFMGMIDPPSQLLRPSTMLRVIEAKRKRAVANMRRAQTGESRRPALAEKPLKRPPDK</sequence>
<dbReference type="EMBL" id="MVHD01000026">
    <property type="protein sequence ID" value="OQZ89847.1"/>
    <property type="molecule type" value="Genomic_DNA"/>
</dbReference>
<dbReference type="Gene3D" id="3.50.50.60">
    <property type="entry name" value="FAD/NAD(P)-binding domain"/>
    <property type="match status" value="1"/>
</dbReference>
<evidence type="ECO:0000313" key="3">
    <source>
        <dbReference type="EMBL" id="MCV7379173.1"/>
    </source>
</evidence>
<dbReference type="AlphaFoldDB" id="A0AA41XNY4"/>
<keyword evidence="5" id="KW-1185">Reference proteome</keyword>
<evidence type="ECO:0000259" key="2">
    <source>
        <dbReference type="Pfam" id="PF01494"/>
    </source>
</evidence>
<name>A0AA41XNY4_9MYCO</name>
<dbReference type="InterPro" id="IPR036188">
    <property type="entry name" value="FAD/NAD-bd_sf"/>
</dbReference>
<organism evidence="3 6">
    <name type="scientific">Mycobacterium alsense</name>
    <dbReference type="NCBI Taxonomy" id="324058"/>
    <lineage>
        <taxon>Bacteria</taxon>
        <taxon>Bacillati</taxon>
        <taxon>Actinomycetota</taxon>
        <taxon>Actinomycetes</taxon>
        <taxon>Mycobacteriales</taxon>
        <taxon>Mycobacteriaceae</taxon>
        <taxon>Mycobacterium</taxon>
    </lineage>
</organism>
<dbReference type="GO" id="GO:0071949">
    <property type="term" value="F:FAD binding"/>
    <property type="evidence" value="ECO:0007669"/>
    <property type="project" value="InterPro"/>
</dbReference>
<proteinExistence type="predicted"/>
<reference evidence="4 5" key="1">
    <citation type="submission" date="2017-02" db="EMBL/GenBank/DDBJ databases">
        <title>The new phylogeny of genus Mycobacterium.</title>
        <authorList>
            <person name="Tortoli E."/>
            <person name="Trovato A."/>
            <person name="Cirillo D.M."/>
        </authorList>
    </citation>
    <scope>NUCLEOTIDE SEQUENCE [LARGE SCALE GENOMIC DNA]</scope>
    <source>
        <strain evidence="4 5">DSM 45230</strain>
    </source>
</reference>
<evidence type="ECO:0000313" key="6">
    <source>
        <dbReference type="Proteomes" id="UP001141650"/>
    </source>
</evidence>
<feature type="domain" description="FAD-binding" evidence="2">
    <location>
        <begin position="151"/>
        <end position="347"/>
    </location>
</feature>
<dbReference type="SUPFAM" id="SSF51905">
    <property type="entry name" value="FAD/NAD(P)-binding domain"/>
    <property type="match status" value="1"/>
</dbReference>
<feature type="region of interest" description="Disordered" evidence="1">
    <location>
        <begin position="451"/>
        <end position="476"/>
    </location>
</feature>
<dbReference type="Proteomes" id="UP000192319">
    <property type="component" value="Unassembled WGS sequence"/>
</dbReference>
<gene>
    <name evidence="4" type="ORF">BST11_15405</name>
    <name evidence="3" type="ORF">H7K38_10965</name>
</gene>
<accession>A0AA41XNY4</accession>
<feature type="compositionally biased region" description="Basic and acidic residues" evidence="1">
    <location>
        <begin position="459"/>
        <end position="476"/>
    </location>
</feature>
<dbReference type="PANTHER" id="PTHR43422">
    <property type="entry name" value="THIAMINE THIAZOLE SYNTHASE"/>
    <property type="match status" value="1"/>
</dbReference>
<dbReference type="EMBL" id="JACKVH010000012">
    <property type="protein sequence ID" value="MCV7379173.1"/>
    <property type="molecule type" value="Genomic_DNA"/>
</dbReference>
<dbReference type="PANTHER" id="PTHR43422:SF3">
    <property type="entry name" value="THIAMINE THIAZOLE SYNTHASE"/>
    <property type="match status" value="1"/>
</dbReference>
<evidence type="ECO:0000313" key="5">
    <source>
        <dbReference type="Proteomes" id="UP000192319"/>
    </source>
</evidence>
<protein>
    <submittedName>
        <fullName evidence="4">2-polyprenyl-6-methoxyphenol hydroxylase-like oxidoreductase</fullName>
    </submittedName>
    <submittedName>
        <fullName evidence="3">FAD-dependent monooxygenase</fullName>
    </submittedName>
</protein>
<comment type="caution">
    <text evidence="3">The sequence shown here is derived from an EMBL/GenBank/DDBJ whole genome shotgun (WGS) entry which is preliminary data.</text>
</comment>
<dbReference type="RefSeq" id="WP_083138791.1">
    <property type="nucleotide sequence ID" value="NZ_JACKVH010000012.1"/>
</dbReference>
<keyword evidence="3" id="KW-0560">Oxidoreductase</keyword>
<dbReference type="InterPro" id="IPR002938">
    <property type="entry name" value="FAD-bd"/>
</dbReference>
<evidence type="ECO:0000256" key="1">
    <source>
        <dbReference type="SAM" id="MobiDB-lite"/>
    </source>
</evidence>
<reference evidence="3" key="2">
    <citation type="submission" date="2020-07" db="EMBL/GenBank/DDBJ databases">
        <authorList>
            <person name="Pettersson B.M.F."/>
            <person name="Behra P.R.K."/>
            <person name="Ramesh M."/>
            <person name="Das S."/>
            <person name="Dasgupta S."/>
            <person name="Kirsebom L.A."/>
        </authorList>
    </citation>
    <scope>NUCLEOTIDE SEQUENCE</scope>
    <source>
        <strain evidence="3">CCUG 55640</strain>
    </source>
</reference>
<dbReference type="Pfam" id="PF01494">
    <property type="entry name" value="FAD_binding_3"/>
    <property type="match status" value="1"/>
</dbReference>
<dbReference type="Proteomes" id="UP001141650">
    <property type="component" value="Unassembled WGS sequence"/>
</dbReference>